<name>A0A7V8SZ56_9BACT</name>
<dbReference type="Proteomes" id="UP000567293">
    <property type="component" value="Unassembled WGS sequence"/>
</dbReference>
<proteinExistence type="predicted"/>
<dbReference type="AlphaFoldDB" id="A0A7V8SZ56"/>
<evidence type="ECO:0000313" key="1">
    <source>
        <dbReference type="EMBL" id="MBA0088110.1"/>
    </source>
</evidence>
<dbReference type="EMBL" id="JACDQQ010002345">
    <property type="protein sequence ID" value="MBA0088110.1"/>
    <property type="molecule type" value="Genomic_DNA"/>
</dbReference>
<comment type="caution">
    <text evidence="1">The sequence shown here is derived from an EMBL/GenBank/DDBJ whole genome shotgun (WGS) entry which is preliminary data.</text>
</comment>
<reference evidence="1" key="1">
    <citation type="submission" date="2020-06" db="EMBL/GenBank/DDBJ databases">
        <title>Legume-microbial interactions unlock mineral nutrients during tropical forest succession.</title>
        <authorList>
            <person name="Epihov D.Z."/>
        </authorList>
    </citation>
    <scope>NUCLEOTIDE SEQUENCE [LARGE SCALE GENOMIC DNA]</scope>
    <source>
        <strain evidence="1">Pan2503</strain>
    </source>
</reference>
<gene>
    <name evidence="1" type="ORF">HRJ53_24260</name>
</gene>
<accession>A0A7V8SZ56</accession>
<evidence type="ECO:0000313" key="2">
    <source>
        <dbReference type="Proteomes" id="UP000567293"/>
    </source>
</evidence>
<organism evidence="1 2">
    <name type="scientific">Candidatus Acidiferrum panamense</name>
    <dbReference type="NCBI Taxonomy" id="2741543"/>
    <lineage>
        <taxon>Bacteria</taxon>
        <taxon>Pseudomonadati</taxon>
        <taxon>Acidobacteriota</taxon>
        <taxon>Terriglobia</taxon>
        <taxon>Candidatus Acidiferrales</taxon>
        <taxon>Candidatus Acidiferrum</taxon>
    </lineage>
</organism>
<protein>
    <submittedName>
        <fullName evidence="1">Uncharacterized protein</fullName>
    </submittedName>
</protein>
<sequence>MTDGLSTLYQDLLVGSYDCVDRIVLNAYFRMGHDPGGFRVWWRALTGSDETLENAYLMRMAGRFSRRVRGYAKAHDIPVIDCSVGQRKHDLAEEYLAKTRITEGLFLVLVGRAQAPVWDVSAQHHIERKKPMPYVNHYSFHILDRDWGHLTIKISGHPPFPAQVILNGHEYVACQARKAGIVFTKEGNCFTTISDAAGLAKIADTLSEHRTIGRLSQVCERWIYTCVCFALDFDEQKRSGFRYQYSNYQIEYSRNLIFEVGGHMDQVFQALIDRSRAPLDLKTIKTILGYRRRPKYRQRARRSTEWQVAVERPTYDLTIFKLHCGKLTLKIYTKGERVLRIEAVAHNTQELNCGRSLEKFPEVVFRLKAILERFADALSCIDQCFIADDLLEHLPLASQVGKTLVGGIDLNKARMRYVVEALIALSPANGFTASDVAARVRLLSKQSPLQYGPRHAAYDLKKLRGKQIVDRIRHTRRYETLPSGLRALTALLVLRNKAIKPLLAAAQPLRPTRGAHNPHPIDAHYQTINLAMQGVFHELGLAV</sequence>
<keyword evidence="2" id="KW-1185">Reference proteome</keyword>